<dbReference type="Gene3D" id="3.30.70.360">
    <property type="match status" value="1"/>
</dbReference>
<dbReference type="SUPFAM" id="SSF53187">
    <property type="entry name" value="Zn-dependent exopeptidases"/>
    <property type="match status" value="1"/>
</dbReference>
<dbReference type="InterPro" id="IPR036264">
    <property type="entry name" value="Bact_exopeptidase_dim_dom"/>
</dbReference>
<dbReference type="Gene3D" id="3.40.630.10">
    <property type="entry name" value="Zn peptidases"/>
    <property type="match status" value="1"/>
</dbReference>
<dbReference type="PROSITE" id="PS00758">
    <property type="entry name" value="ARGE_DAPE_CPG2_1"/>
    <property type="match status" value="1"/>
</dbReference>
<evidence type="ECO:0000313" key="8">
    <source>
        <dbReference type="Proteomes" id="UP001595841"/>
    </source>
</evidence>
<feature type="signal peptide" evidence="5">
    <location>
        <begin position="1"/>
        <end position="23"/>
    </location>
</feature>
<dbReference type="Proteomes" id="UP001595841">
    <property type="component" value="Unassembled WGS sequence"/>
</dbReference>
<accession>A0ABV8PNN6</accession>
<dbReference type="InterPro" id="IPR001261">
    <property type="entry name" value="ArgE/DapE_CS"/>
</dbReference>
<evidence type="ECO:0000313" key="7">
    <source>
        <dbReference type="EMBL" id="MFC4220557.1"/>
    </source>
</evidence>
<name>A0ABV8PNN6_9FLAO</name>
<comment type="cofactor">
    <cofactor evidence="1">
        <name>Zn(2+)</name>
        <dbReference type="ChEBI" id="CHEBI:29105"/>
    </cofactor>
</comment>
<proteinExistence type="predicted"/>
<reference evidence="8" key="1">
    <citation type="journal article" date="2019" name="Int. J. Syst. Evol. Microbiol.">
        <title>The Global Catalogue of Microorganisms (GCM) 10K type strain sequencing project: providing services to taxonomists for standard genome sequencing and annotation.</title>
        <authorList>
            <consortium name="The Broad Institute Genomics Platform"/>
            <consortium name="The Broad Institute Genome Sequencing Center for Infectious Disease"/>
            <person name="Wu L."/>
            <person name="Ma J."/>
        </authorList>
    </citation>
    <scope>NUCLEOTIDE SEQUENCE [LARGE SCALE GENOMIC DNA]</scope>
    <source>
        <strain evidence="8">CGMCC 1.15774</strain>
    </source>
</reference>
<dbReference type="InterPro" id="IPR050072">
    <property type="entry name" value="Peptidase_M20A"/>
</dbReference>
<dbReference type="InterPro" id="IPR002933">
    <property type="entry name" value="Peptidase_M20"/>
</dbReference>
<evidence type="ECO:0000259" key="6">
    <source>
        <dbReference type="Pfam" id="PF07687"/>
    </source>
</evidence>
<evidence type="ECO:0000256" key="2">
    <source>
        <dbReference type="ARBA" id="ARBA00022723"/>
    </source>
</evidence>
<keyword evidence="8" id="KW-1185">Reference proteome</keyword>
<dbReference type="Pfam" id="PF07687">
    <property type="entry name" value="M20_dimer"/>
    <property type="match status" value="1"/>
</dbReference>
<keyword evidence="5" id="KW-0732">Signal</keyword>
<dbReference type="SUPFAM" id="SSF55031">
    <property type="entry name" value="Bacterial exopeptidase dimerisation domain"/>
    <property type="match status" value="1"/>
</dbReference>
<dbReference type="PANTHER" id="PTHR43808">
    <property type="entry name" value="ACETYLORNITHINE DEACETYLASE"/>
    <property type="match status" value="1"/>
</dbReference>
<evidence type="ECO:0000256" key="1">
    <source>
        <dbReference type="ARBA" id="ARBA00001947"/>
    </source>
</evidence>
<evidence type="ECO:0000256" key="5">
    <source>
        <dbReference type="SAM" id="SignalP"/>
    </source>
</evidence>
<comment type="caution">
    <text evidence="7">The sequence shown here is derived from an EMBL/GenBank/DDBJ whole genome shotgun (WGS) entry which is preliminary data.</text>
</comment>
<keyword evidence="3" id="KW-0378">Hydrolase</keyword>
<feature type="chain" id="PRO_5046398847" evidence="5">
    <location>
        <begin position="24"/>
        <end position="434"/>
    </location>
</feature>
<evidence type="ECO:0000256" key="4">
    <source>
        <dbReference type="ARBA" id="ARBA00022833"/>
    </source>
</evidence>
<gene>
    <name evidence="7" type="ORF">ACFOWS_10450</name>
</gene>
<keyword evidence="4" id="KW-0862">Zinc</keyword>
<dbReference type="Pfam" id="PF01546">
    <property type="entry name" value="Peptidase_M20"/>
    <property type="match status" value="1"/>
</dbReference>
<protein>
    <submittedName>
        <fullName evidence="7">M20/M25/M40 family metallo-hydrolase</fullName>
    </submittedName>
</protein>
<feature type="domain" description="Peptidase M20 dimerisation" evidence="6">
    <location>
        <begin position="224"/>
        <end position="322"/>
    </location>
</feature>
<organism evidence="7 8">
    <name type="scientific">Flagellimonas marina</name>
    <dbReference type="NCBI Taxonomy" id="1775168"/>
    <lineage>
        <taxon>Bacteria</taxon>
        <taxon>Pseudomonadati</taxon>
        <taxon>Bacteroidota</taxon>
        <taxon>Flavobacteriia</taxon>
        <taxon>Flavobacteriales</taxon>
        <taxon>Flavobacteriaceae</taxon>
        <taxon>Flagellimonas</taxon>
    </lineage>
</organism>
<dbReference type="InterPro" id="IPR011650">
    <property type="entry name" value="Peptidase_M20_dimer"/>
</dbReference>
<dbReference type="EMBL" id="JBHSCL010000004">
    <property type="protein sequence ID" value="MFC4220557.1"/>
    <property type="molecule type" value="Genomic_DNA"/>
</dbReference>
<sequence>MDMKQIVTSLLLVFFLIPSLSVAQGNQAIEKKYTKEIDKLAKAKKVQAAFDHIIEQEDQTMKDLITLTEVLAPPFGEDKRGKVFASMLVDAGVDSIWTDKVGNVIALRKGTSGTPGYVGVDAHMDVVFPEGTDVTVKKVGDTLKAPGIGDDTRGLTMLLSMLKAMNKADIKTEKDVLIVGTVGEEGLGDLRGMKYMFNESGLKIDSWIAIDGGSIGRISNAGLGSKRYKLVVSGKGGHSWGDFELANPHHALGKAIDVFSKDAWAFTAGDISKTSFNVGRIGGGTSVNSIPFESWMEVDMRAIDPKNLDRIEDIFIKSVEKAISTYNASGVKGEVTYKLIKIGDRPSEELPASLPLIQRAMAATQYFGVEPSLGRGSTNINIPVSKGIPSVCIGRGGQGGGAHSLHEWYMNDETGAESIQLALLITVAQAGLEK</sequence>
<evidence type="ECO:0000256" key="3">
    <source>
        <dbReference type="ARBA" id="ARBA00022801"/>
    </source>
</evidence>
<dbReference type="RefSeq" id="WP_379764234.1">
    <property type="nucleotide sequence ID" value="NZ_JBHSCL010000004.1"/>
</dbReference>
<keyword evidence="2" id="KW-0479">Metal-binding</keyword>
<dbReference type="PANTHER" id="PTHR43808:SF17">
    <property type="entry name" value="PEPTIDASE M20"/>
    <property type="match status" value="1"/>
</dbReference>